<feature type="non-terminal residue" evidence="4">
    <location>
        <position position="1"/>
    </location>
</feature>
<sequence length="245" mass="27325">MCDDFKVMTKNSFGVRVFLAFQCMGFESFLVHGRRSKRQFTINSKSEKSNSTSFVLCHSVDRQRAGKQLQFVTSIKNTSIFQCFCKIFNFDEFDPNRVYKFELSGFGQKGATVQFGMCAENWCKGHVCQNPPQLHSLAQPSAFLADVMSKTIYTATTDQLLEEIDHNFERVTGLPVIDKDLKCIGVISKKDKAKASKGLKSTVGEVMSSPAITLAAEKTVLDAAALMLKSKIHRIPIVNDEAQVV</sequence>
<dbReference type="InterPro" id="IPR051257">
    <property type="entry name" value="Diverse_CBS-Domain"/>
</dbReference>
<gene>
    <name evidence="4" type="ORF">KI387_006374</name>
</gene>
<dbReference type="PANTHER" id="PTHR43080:SF29">
    <property type="entry name" value="OS02G0818000 PROTEIN"/>
    <property type="match status" value="1"/>
</dbReference>
<keyword evidence="5" id="KW-1185">Reference proteome</keyword>
<dbReference type="PANTHER" id="PTHR43080">
    <property type="entry name" value="CBS DOMAIN-CONTAINING PROTEIN CBSX3, MITOCHONDRIAL"/>
    <property type="match status" value="1"/>
</dbReference>
<evidence type="ECO:0000313" key="4">
    <source>
        <dbReference type="EMBL" id="KAH9326196.1"/>
    </source>
</evidence>
<accession>A0AA38LJM9</accession>
<dbReference type="Pfam" id="PF00571">
    <property type="entry name" value="CBS"/>
    <property type="match status" value="2"/>
</dbReference>
<reference evidence="4 5" key="1">
    <citation type="journal article" date="2021" name="Nat. Plants">
        <title>The Taxus genome provides insights into paclitaxel biosynthesis.</title>
        <authorList>
            <person name="Xiong X."/>
            <person name="Gou J."/>
            <person name="Liao Q."/>
            <person name="Li Y."/>
            <person name="Zhou Q."/>
            <person name="Bi G."/>
            <person name="Li C."/>
            <person name="Du R."/>
            <person name="Wang X."/>
            <person name="Sun T."/>
            <person name="Guo L."/>
            <person name="Liang H."/>
            <person name="Lu P."/>
            <person name="Wu Y."/>
            <person name="Zhang Z."/>
            <person name="Ro D.K."/>
            <person name="Shang Y."/>
            <person name="Huang S."/>
            <person name="Yan J."/>
        </authorList>
    </citation>
    <scope>NUCLEOTIDE SEQUENCE [LARGE SCALE GENOMIC DNA]</scope>
    <source>
        <strain evidence="4">Ta-2019</strain>
    </source>
</reference>
<dbReference type="AlphaFoldDB" id="A0AA38LJM9"/>
<dbReference type="InterPro" id="IPR000644">
    <property type="entry name" value="CBS_dom"/>
</dbReference>
<evidence type="ECO:0000313" key="5">
    <source>
        <dbReference type="Proteomes" id="UP000824469"/>
    </source>
</evidence>
<proteinExistence type="predicted"/>
<dbReference type="Gene3D" id="3.10.580.10">
    <property type="entry name" value="CBS-domain"/>
    <property type="match status" value="2"/>
</dbReference>
<evidence type="ECO:0000256" key="2">
    <source>
        <dbReference type="PROSITE-ProRule" id="PRU00703"/>
    </source>
</evidence>
<dbReference type="EMBL" id="JAHRHJ020000002">
    <property type="protein sequence ID" value="KAH9326196.1"/>
    <property type="molecule type" value="Genomic_DNA"/>
</dbReference>
<comment type="caution">
    <text evidence="4">The sequence shown here is derived from an EMBL/GenBank/DDBJ whole genome shotgun (WGS) entry which is preliminary data.</text>
</comment>
<evidence type="ECO:0000256" key="1">
    <source>
        <dbReference type="ARBA" id="ARBA00023122"/>
    </source>
</evidence>
<keyword evidence="1 2" id="KW-0129">CBS domain</keyword>
<name>A0AA38LJM9_TAXCH</name>
<evidence type="ECO:0000259" key="3">
    <source>
        <dbReference type="PROSITE" id="PS51371"/>
    </source>
</evidence>
<feature type="domain" description="CBS" evidence="3">
    <location>
        <begin position="207"/>
        <end position="245"/>
    </location>
</feature>
<dbReference type="InterPro" id="IPR046342">
    <property type="entry name" value="CBS_dom_sf"/>
</dbReference>
<organism evidence="4 5">
    <name type="scientific">Taxus chinensis</name>
    <name type="common">Chinese yew</name>
    <name type="synonym">Taxus wallichiana var. chinensis</name>
    <dbReference type="NCBI Taxonomy" id="29808"/>
    <lineage>
        <taxon>Eukaryota</taxon>
        <taxon>Viridiplantae</taxon>
        <taxon>Streptophyta</taxon>
        <taxon>Embryophyta</taxon>
        <taxon>Tracheophyta</taxon>
        <taxon>Spermatophyta</taxon>
        <taxon>Pinopsida</taxon>
        <taxon>Pinidae</taxon>
        <taxon>Conifers II</taxon>
        <taxon>Cupressales</taxon>
        <taxon>Taxaceae</taxon>
        <taxon>Taxus</taxon>
    </lineage>
</organism>
<dbReference type="PROSITE" id="PS51371">
    <property type="entry name" value="CBS"/>
    <property type="match status" value="1"/>
</dbReference>
<protein>
    <recommendedName>
        <fullName evidence="3">CBS domain-containing protein</fullName>
    </recommendedName>
</protein>
<dbReference type="SUPFAM" id="SSF54631">
    <property type="entry name" value="CBS-domain pair"/>
    <property type="match status" value="1"/>
</dbReference>
<dbReference type="Proteomes" id="UP000824469">
    <property type="component" value="Unassembled WGS sequence"/>
</dbReference>